<dbReference type="PANTHER" id="PTHR30255">
    <property type="entry name" value="SINGLE-STRANDED-DNA-SPECIFIC EXONUCLEASE RECJ"/>
    <property type="match status" value="1"/>
</dbReference>
<dbReference type="EMBL" id="PFVR01000047">
    <property type="protein sequence ID" value="PJA84332.1"/>
    <property type="molecule type" value="Genomic_DNA"/>
</dbReference>
<evidence type="ECO:0000259" key="1">
    <source>
        <dbReference type="Pfam" id="PF01368"/>
    </source>
</evidence>
<dbReference type="PANTHER" id="PTHR30255:SF2">
    <property type="entry name" value="SINGLE-STRANDED-DNA-SPECIFIC EXONUCLEASE RECJ"/>
    <property type="match status" value="1"/>
</dbReference>
<dbReference type="InterPro" id="IPR051673">
    <property type="entry name" value="SSDNA_exonuclease_RecJ"/>
</dbReference>
<name>A0A2M7Z5B3_9BACT</name>
<evidence type="ECO:0000313" key="2">
    <source>
        <dbReference type="EMBL" id="PJA84332.1"/>
    </source>
</evidence>
<reference evidence="3" key="1">
    <citation type="submission" date="2017-09" db="EMBL/GenBank/DDBJ databases">
        <title>Depth-based differentiation of microbial function through sediment-hosted aquifers and enrichment of novel symbionts in the deep terrestrial subsurface.</title>
        <authorList>
            <person name="Probst A.J."/>
            <person name="Ladd B."/>
            <person name="Jarett J.K."/>
            <person name="Geller-Mcgrath D.E."/>
            <person name="Sieber C.M.K."/>
            <person name="Emerson J.B."/>
            <person name="Anantharaman K."/>
            <person name="Thomas B.C."/>
            <person name="Malmstrom R."/>
            <person name="Stieglmeier M."/>
            <person name="Klingl A."/>
            <person name="Woyke T."/>
            <person name="Ryan C.M."/>
            <person name="Banfield J.F."/>
        </authorList>
    </citation>
    <scope>NUCLEOTIDE SEQUENCE [LARGE SCALE GENOMIC DNA]</scope>
</reference>
<protein>
    <recommendedName>
        <fullName evidence="1">DDH domain-containing protein</fullName>
    </recommendedName>
</protein>
<dbReference type="InterPro" id="IPR001667">
    <property type="entry name" value="DDH_dom"/>
</dbReference>
<dbReference type="Gene3D" id="3.10.310.30">
    <property type="match status" value="1"/>
</dbReference>
<dbReference type="Pfam" id="PF01368">
    <property type="entry name" value="DHH"/>
    <property type="match status" value="1"/>
</dbReference>
<proteinExistence type="predicted"/>
<dbReference type="GO" id="GO:0004527">
    <property type="term" value="F:exonuclease activity"/>
    <property type="evidence" value="ECO:0007669"/>
    <property type="project" value="UniProtKB-KW"/>
</dbReference>
<dbReference type="AlphaFoldDB" id="A0A2M7Z5B3"/>
<comment type="caution">
    <text evidence="2">The sequence shown here is derived from an EMBL/GenBank/DDBJ whole genome shotgun (WGS) entry which is preliminary data.</text>
</comment>
<dbReference type="Proteomes" id="UP000231034">
    <property type="component" value="Unassembled WGS sequence"/>
</dbReference>
<dbReference type="Gene3D" id="3.90.1640.30">
    <property type="match status" value="1"/>
</dbReference>
<dbReference type="SUPFAM" id="SSF64182">
    <property type="entry name" value="DHH phosphoesterases"/>
    <property type="match status" value="1"/>
</dbReference>
<evidence type="ECO:0000313" key="3">
    <source>
        <dbReference type="Proteomes" id="UP000231034"/>
    </source>
</evidence>
<feature type="domain" description="DDH" evidence="1">
    <location>
        <begin position="23"/>
        <end position="162"/>
    </location>
</feature>
<dbReference type="InterPro" id="IPR038763">
    <property type="entry name" value="DHH_sf"/>
</dbReference>
<gene>
    <name evidence="2" type="ORF">CO145_01390</name>
</gene>
<accession>A0A2M7Z5B3</accession>
<feature type="non-terminal residue" evidence="2">
    <location>
        <position position="375"/>
    </location>
</feature>
<sequence length="375" mass="42283">MAEIKNLKKAANRIKKAIRNNERIILYGDADLDGVASVIILKETLKNLDSGEIAIYFPDREIEGYGITKDGLNSLTKFAPALLIAFDLGIGNFREVKLARKLGLEVVIIDHHEVLDKLPEAEIIVDPKQKGDRYPFKGLATAGIVFKLSEILLAERMTENFTRQNFARQNLGGLRKSFLELAALATIADMMPQDNDNKIFIEAGLSSLENSWRPGLKVFSRIVDETAAVSPPRRCARVNETKNYRNNKELSQKIISALNVTDFQKNHLNETYLLLTLSSFEEAEILAKNLIEKSYQRQEKIREITREAEERVLKKISDTIVFEGDELWPLTLSGAVASRICRLYKKPTFIFNKQNSESVGAVRTPSEINSVALMK</sequence>
<organism evidence="2 3">
    <name type="scientific">Candidatus Nealsonbacteria bacterium CG_4_9_14_3_um_filter_37_13</name>
    <dbReference type="NCBI Taxonomy" id="1974695"/>
    <lineage>
        <taxon>Bacteria</taxon>
        <taxon>Candidatus Nealsoniibacteriota</taxon>
    </lineage>
</organism>